<dbReference type="InterPro" id="IPR050832">
    <property type="entry name" value="Bact_Acetyltransf"/>
</dbReference>
<protein>
    <submittedName>
        <fullName evidence="4">GNAT family N-acetyltransferase</fullName>
    </submittedName>
</protein>
<keyword evidence="1 4" id="KW-0808">Transferase</keyword>
<evidence type="ECO:0000259" key="3">
    <source>
        <dbReference type="PROSITE" id="PS51186"/>
    </source>
</evidence>
<keyword evidence="2" id="KW-0012">Acyltransferase</keyword>
<evidence type="ECO:0000313" key="4">
    <source>
        <dbReference type="EMBL" id="MVN88019.1"/>
    </source>
</evidence>
<dbReference type="Gene3D" id="3.40.630.30">
    <property type="match status" value="1"/>
</dbReference>
<sequence length="147" mass="16483">MPQPLVRPLTPQDRGAVLRIFLSNVPDFFLPTERADFETDLNETPQYLVVEVGGEVVACGGVALEDDMQTGFFVWGMVARERQGQGLGTVLVEARLRLLRDLGARRVCLDTSQLTAPFYERLGFEVRQRTPEGYGPGLDRLEMERAL</sequence>
<dbReference type="Pfam" id="PF00583">
    <property type="entry name" value="Acetyltransf_1"/>
    <property type="match status" value="1"/>
</dbReference>
<organism evidence="4 5">
    <name type="scientific">Deinococcus arboris</name>
    <dbReference type="NCBI Taxonomy" id="2682977"/>
    <lineage>
        <taxon>Bacteria</taxon>
        <taxon>Thermotogati</taxon>
        <taxon>Deinococcota</taxon>
        <taxon>Deinococci</taxon>
        <taxon>Deinococcales</taxon>
        <taxon>Deinococcaceae</taxon>
        <taxon>Deinococcus</taxon>
    </lineage>
</organism>
<reference evidence="4 5" key="1">
    <citation type="submission" date="2019-12" db="EMBL/GenBank/DDBJ databases">
        <title>Deinococcus sp. HMF7620 Genome sequencing and assembly.</title>
        <authorList>
            <person name="Kang H."/>
            <person name="Kim H."/>
            <person name="Joh K."/>
        </authorList>
    </citation>
    <scope>NUCLEOTIDE SEQUENCE [LARGE SCALE GENOMIC DNA]</scope>
    <source>
        <strain evidence="4 5">HMF7620</strain>
    </source>
</reference>
<dbReference type="PANTHER" id="PTHR43877">
    <property type="entry name" value="AMINOALKYLPHOSPHONATE N-ACETYLTRANSFERASE-RELATED-RELATED"/>
    <property type="match status" value="1"/>
</dbReference>
<feature type="domain" description="N-acetyltransferase" evidence="3">
    <location>
        <begin position="4"/>
        <end position="147"/>
    </location>
</feature>
<dbReference type="CDD" id="cd04301">
    <property type="entry name" value="NAT_SF"/>
    <property type="match status" value="1"/>
</dbReference>
<evidence type="ECO:0000256" key="1">
    <source>
        <dbReference type="ARBA" id="ARBA00022679"/>
    </source>
</evidence>
<dbReference type="Proteomes" id="UP000483286">
    <property type="component" value="Unassembled WGS sequence"/>
</dbReference>
<keyword evidence="5" id="KW-1185">Reference proteome</keyword>
<evidence type="ECO:0000256" key="2">
    <source>
        <dbReference type="ARBA" id="ARBA00023315"/>
    </source>
</evidence>
<dbReference type="EMBL" id="WQLB01000022">
    <property type="protein sequence ID" value="MVN88019.1"/>
    <property type="molecule type" value="Genomic_DNA"/>
</dbReference>
<dbReference type="PROSITE" id="PS51186">
    <property type="entry name" value="GNAT"/>
    <property type="match status" value="1"/>
</dbReference>
<proteinExistence type="predicted"/>
<accession>A0A7C9MA06</accession>
<dbReference type="AlphaFoldDB" id="A0A7C9MA06"/>
<name>A0A7C9MA06_9DEIO</name>
<comment type="caution">
    <text evidence="4">The sequence shown here is derived from an EMBL/GenBank/DDBJ whole genome shotgun (WGS) entry which is preliminary data.</text>
</comment>
<dbReference type="RefSeq" id="WP_157460082.1">
    <property type="nucleotide sequence ID" value="NZ_WQLB01000022.1"/>
</dbReference>
<dbReference type="InterPro" id="IPR000182">
    <property type="entry name" value="GNAT_dom"/>
</dbReference>
<dbReference type="SUPFAM" id="SSF55729">
    <property type="entry name" value="Acyl-CoA N-acyltransferases (Nat)"/>
    <property type="match status" value="1"/>
</dbReference>
<gene>
    <name evidence="4" type="ORF">GO986_14780</name>
</gene>
<dbReference type="InterPro" id="IPR016181">
    <property type="entry name" value="Acyl_CoA_acyltransferase"/>
</dbReference>
<dbReference type="GO" id="GO:0016747">
    <property type="term" value="F:acyltransferase activity, transferring groups other than amino-acyl groups"/>
    <property type="evidence" value="ECO:0007669"/>
    <property type="project" value="InterPro"/>
</dbReference>
<evidence type="ECO:0000313" key="5">
    <source>
        <dbReference type="Proteomes" id="UP000483286"/>
    </source>
</evidence>